<evidence type="ECO:0000313" key="1">
    <source>
        <dbReference type="EMBL" id="ALG88537.1"/>
    </source>
</evidence>
<dbReference type="RefSeq" id="WP_181375066.1">
    <property type="nucleotide sequence ID" value="NZ_KT351734.1"/>
</dbReference>
<sequence length="145" mass="16810">MTKNPEKSKYHHYGYCIGDNLEFRISPALLVNTFTGVSIRLRPTMARLLSYILSHADEQVIEDEKIMRDVFENYGLKCNRQRLWQAINALKSTLAKSGFSRLIIHRVNKTGFFISNVKLGILICYTTSNFHYVFPETNELDKNCD</sequence>
<dbReference type="Gene3D" id="1.10.10.10">
    <property type="entry name" value="Winged helix-like DNA-binding domain superfamily/Winged helix DNA-binding domain"/>
    <property type="match status" value="1"/>
</dbReference>
<protein>
    <recommendedName>
        <fullName evidence="2">CadC family transcriptional regulator</fullName>
    </recommendedName>
</protein>
<name>A0A0N9NRU7_PECCA</name>
<dbReference type="GO" id="GO:0006355">
    <property type="term" value="P:regulation of DNA-templated transcription"/>
    <property type="evidence" value="ECO:0007669"/>
    <property type="project" value="InterPro"/>
</dbReference>
<keyword evidence="1" id="KW-0614">Plasmid</keyword>
<geneLocation type="plasmid" evidence="1">
    <name>Drgb3</name>
</geneLocation>
<evidence type="ECO:0008006" key="2">
    <source>
        <dbReference type="Google" id="ProtNLM"/>
    </source>
</evidence>
<reference evidence="1" key="1">
    <citation type="journal article" date="2015" name="Environ. Microbiol.">
        <title>Plasmids from the gut microbiome of cabbage root fly larvae encode SaxA that catalyses the conversion of the plant toxin 2-phenylethyl isothiocyanate.</title>
        <authorList>
            <person name="Welte C.U."/>
            <person name="de Graaf R.M."/>
            <person name="van den Bosch T.J."/>
            <person name="Op den Camp H.J."/>
            <person name="van Dam N.M."/>
            <person name="Jetten M.S."/>
        </authorList>
    </citation>
    <scope>NUCLEOTIDE SEQUENCE</scope>
    <source>
        <plasmid evidence="1">Drgb3</plasmid>
    </source>
</reference>
<dbReference type="SUPFAM" id="SSF46894">
    <property type="entry name" value="C-terminal effector domain of the bipartite response regulators"/>
    <property type="match status" value="1"/>
</dbReference>
<proteinExistence type="predicted"/>
<dbReference type="InterPro" id="IPR036388">
    <property type="entry name" value="WH-like_DNA-bd_sf"/>
</dbReference>
<dbReference type="AlphaFoldDB" id="A0A0N9NRU7"/>
<dbReference type="EMBL" id="KT351734">
    <property type="protein sequence ID" value="ALG88537.1"/>
    <property type="molecule type" value="Genomic_DNA"/>
</dbReference>
<dbReference type="InterPro" id="IPR016032">
    <property type="entry name" value="Sig_transdc_resp-reg_C-effctor"/>
</dbReference>
<reference evidence="1" key="2">
    <citation type="submission" date="2015-07" db="EMBL/GenBank/DDBJ databases">
        <authorList>
            <person name="Welte C."/>
            <person name="de Graaf R."/>
            <person name="van den Bosch T.J.M."/>
            <person name="Op den Camp H."/>
            <person name="van Dam N."/>
            <person name="Jetten M."/>
        </authorList>
    </citation>
    <scope>NUCLEOTIDE SEQUENCE</scope>
    <source>
        <plasmid evidence="1">Drgb3</plasmid>
    </source>
</reference>
<dbReference type="GO" id="GO:0003677">
    <property type="term" value="F:DNA binding"/>
    <property type="evidence" value="ECO:0007669"/>
    <property type="project" value="InterPro"/>
</dbReference>
<organism evidence="1">
    <name type="scientific">Pectobacterium carotovorum</name>
    <name type="common">Erwinia carotovora</name>
    <dbReference type="NCBI Taxonomy" id="554"/>
    <lineage>
        <taxon>Bacteria</taxon>
        <taxon>Pseudomonadati</taxon>
        <taxon>Pseudomonadota</taxon>
        <taxon>Gammaproteobacteria</taxon>
        <taxon>Enterobacterales</taxon>
        <taxon>Pectobacteriaceae</taxon>
        <taxon>Pectobacterium</taxon>
    </lineage>
</organism>
<accession>A0A0N9NRU7</accession>